<feature type="region of interest" description="Disordered" evidence="1">
    <location>
        <begin position="1"/>
        <end position="22"/>
    </location>
</feature>
<feature type="compositionally biased region" description="Pro residues" evidence="1">
    <location>
        <begin position="1"/>
        <end position="13"/>
    </location>
</feature>
<sequence>MALTPRPPLPGKPTPALRATPPATGRVISEFDIAGGFCKRQSYKPFPLREGWPEGPGWVCQGAREARGGFASARFAAAPLYHPPP</sequence>
<organism evidence="2 3">
    <name type="scientific">Capsulimonas corticalis</name>
    <dbReference type="NCBI Taxonomy" id="2219043"/>
    <lineage>
        <taxon>Bacteria</taxon>
        <taxon>Bacillati</taxon>
        <taxon>Armatimonadota</taxon>
        <taxon>Armatimonadia</taxon>
        <taxon>Capsulimonadales</taxon>
        <taxon>Capsulimonadaceae</taxon>
        <taxon>Capsulimonas</taxon>
    </lineage>
</organism>
<gene>
    <name evidence="2" type="ORF">CCAX7_19290</name>
</gene>
<dbReference type="EMBL" id="AP025739">
    <property type="protein sequence ID" value="BDI29878.1"/>
    <property type="molecule type" value="Genomic_DNA"/>
</dbReference>
<accession>A0A402D578</accession>
<proteinExistence type="predicted"/>
<evidence type="ECO:0000256" key="1">
    <source>
        <dbReference type="SAM" id="MobiDB-lite"/>
    </source>
</evidence>
<evidence type="ECO:0000313" key="3">
    <source>
        <dbReference type="Proteomes" id="UP000287394"/>
    </source>
</evidence>
<dbReference type="KEGG" id="ccot:CCAX7_19290"/>
<protein>
    <submittedName>
        <fullName evidence="2">Uncharacterized protein</fullName>
    </submittedName>
</protein>
<dbReference type="Proteomes" id="UP000287394">
    <property type="component" value="Chromosome"/>
</dbReference>
<reference evidence="2 3" key="1">
    <citation type="journal article" date="2019" name="Int. J. Syst. Evol. Microbiol.">
        <title>Capsulimonas corticalis gen. nov., sp. nov., an aerobic capsulated bacterium, of a novel bacterial order, Capsulimonadales ord. nov., of the class Armatimonadia of the phylum Armatimonadetes.</title>
        <authorList>
            <person name="Li J."/>
            <person name="Kudo C."/>
            <person name="Tonouchi A."/>
        </authorList>
    </citation>
    <scope>NUCLEOTIDE SEQUENCE [LARGE SCALE GENOMIC DNA]</scope>
    <source>
        <strain evidence="2 3">AX-7</strain>
    </source>
</reference>
<dbReference type="AlphaFoldDB" id="A0A402D578"/>
<keyword evidence="3" id="KW-1185">Reference proteome</keyword>
<name>A0A402D578_9BACT</name>
<evidence type="ECO:0000313" key="2">
    <source>
        <dbReference type="EMBL" id="BDI29878.1"/>
    </source>
</evidence>